<sequence>MTITITSRPGIAPFTRGMKPTSSSTATLTRARRVSYPDSRIIKEFEVKVLQRNLVKLLDRKIMEAKEIKRYKPKINNREELVEALKYIA</sequence>
<reference evidence="3" key="1">
    <citation type="journal article" date="2015" name="Nat. Genet.">
        <title>The genome and transcriptome of the zoonotic hookworm Ancylostoma ceylanicum identify infection-specific gene families.</title>
        <authorList>
            <person name="Schwarz E.M."/>
            <person name="Hu Y."/>
            <person name="Antoshechkin I."/>
            <person name="Miller M.M."/>
            <person name="Sternberg P.W."/>
            <person name="Aroian R.V."/>
        </authorList>
    </citation>
    <scope>NUCLEOTIDE SEQUENCE</scope>
    <source>
        <strain evidence="3">HY135</strain>
    </source>
</reference>
<gene>
    <name evidence="2" type="primary">Acey_s0100.g3320</name>
    <name evidence="2" type="ORF">Y032_0100g3320</name>
</gene>
<evidence type="ECO:0000313" key="2">
    <source>
        <dbReference type="EMBL" id="EYC02463.1"/>
    </source>
</evidence>
<name>A0A016TIP9_9BILA</name>
<evidence type="ECO:0000256" key="1">
    <source>
        <dbReference type="SAM" id="MobiDB-lite"/>
    </source>
</evidence>
<keyword evidence="3" id="KW-1185">Reference proteome</keyword>
<dbReference type="Proteomes" id="UP000024635">
    <property type="component" value="Unassembled WGS sequence"/>
</dbReference>
<protein>
    <submittedName>
        <fullName evidence="2">Uncharacterized protein</fullName>
    </submittedName>
</protein>
<comment type="caution">
    <text evidence="2">The sequence shown here is derived from an EMBL/GenBank/DDBJ whole genome shotgun (WGS) entry which is preliminary data.</text>
</comment>
<feature type="region of interest" description="Disordered" evidence="1">
    <location>
        <begin position="1"/>
        <end position="27"/>
    </location>
</feature>
<dbReference type="AlphaFoldDB" id="A0A016TIP9"/>
<accession>A0A016TIP9</accession>
<proteinExistence type="predicted"/>
<dbReference type="EMBL" id="JARK01001436">
    <property type="protein sequence ID" value="EYC02463.1"/>
    <property type="molecule type" value="Genomic_DNA"/>
</dbReference>
<evidence type="ECO:0000313" key="3">
    <source>
        <dbReference type="Proteomes" id="UP000024635"/>
    </source>
</evidence>
<organism evidence="2 3">
    <name type="scientific">Ancylostoma ceylanicum</name>
    <dbReference type="NCBI Taxonomy" id="53326"/>
    <lineage>
        <taxon>Eukaryota</taxon>
        <taxon>Metazoa</taxon>
        <taxon>Ecdysozoa</taxon>
        <taxon>Nematoda</taxon>
        <taxon>Chromadorea</taxon>
        <taxon>Rhabditida</taxon>
        <taxon>Rhabditina</taxon>
        <taxon>Rhabditomorpha</taxon>
        <taxon>Strongyloidea</taxon>
        <taxon>Ancylostomatidae</taxon>
        <taxon>Ancylostomatinae</taxon>
        <taxon>Ancylostoma</taxon>
    </lineage>
</organism>